<dbReference type="AlphaFoldDB" id="A0A016T3T1"/>
<accession>A0A016T3T1</accession>
<name>A0A016T3T1_9BILA</name>
<reference evidence="2" key="1">
    <citation type="journal article" date="2015" name="Nat. Genet.">
        <title>The genome and transcriptome of the zoonotic hookworm Ancylostoma ceylanicum identify infection-specific gene families.</title>
        <authorList>
            <person name="Schwarz E.M."/>
            <person name="Hu Y."/>
            <person name="Antoshechkin I."/>
            <person name="Miller M.M."/>
            <person name="Sternberg P.W."/>
            <person name="Aroian R.V."/>
        </authorList>
    </citation>
    <scope>NUCLEOTIDE SEQUENCE</scope>
    <source>
        <strain evidence="2">HY135</strain>
    </source>
</reference>
<gene>
    <name evidence="1" type="primary">Acey_s0142.g2318</name>
    <name evidence="1" type="ORF">Y032_0142g2318</name>
</gene>
<evidence type="ECO:0000313" key="1">
    <source>
        <dbReference type="EMBL" id="EYB97249.1"/>
    </source>
</evidence>
<organism evidence="1 2">
    <name type="scientific">Ancylostoma ceylanicum</name>
    <dbReference type="NCBI Taxonomy" id="53326"/>
    <lineage>
        <taxon>Eukaryota</taxon>
        <taxon>Metazoa</taxon>
        <taxon>Ecdysozoa</taxon>
        <taxon>Nematoda</taxon>
        <taxon>Chromadorea</taxon>
        <taxon>Rhabditida</taxon>
        <taxon>Rhabditina</taxon>
        <taxon>Rhabditomorpha</taxon>
        <taxon>Strongyloidea</taxon>
        <taxon>Ancylostomatidae</taxon>
        <taxon>Ancylostomatinae</taxon>
        <taxon>Ancylostoma</taxon>
    </lineage>
</organism>
<proteinExistence type="predicted"/>
<dbReference type="Proteomes" id="UP000024635">
    <property type="component" value="Unassembled WGS sequence"/>
</dbReference>
<evidence type="ECO:0000313" key="2">
    <source>
        <dbReference type="Proteomes" id="UP000024635"/>
    </source>
</evidence>
<keyword evidence="2" id="KW-1185">Reference proteome</keyword>
<comment type="caution">
    <text evidence="1">The sequence shown here is derived from an EMBL/GenBank/DDBJ whole genome shotgun (WGS) entry which is preliminary data.</text>
</comment>
<protein>
    <submittedName>
        <fullName evidence="1">Uncharacterized protein</fullName>
    </submittedName>
</protein>
<dbReference type="EMBL" id="JARK01001478">
    <property type="protein sequence ID" value="EYB97249.1"/>
    <property type="molecule type" value="Genomic_DNA"/>
</dbReference>
<sequence>MPLAIFGLRDQRFMNPSSEISAKSLDSKRPCEVISLTFIRVPAIFIAINRLEFITCPIQNAVNTSA</sequence>